<dbReference type="GO" id="GO:0016166">
    <property type="term" value="F:phytoene dehydrogenase activity"/>
    <property type="evidence" value="ECO:0007669"/>
    <property type="project" value="UniProtKB-UniRule"/>
</dbReference>
<reference evidence="11" key="1">
    <citation type="submission" date="2015-10" db="EMBL/GenBank/DDBJ databases">
        <authorList>
            <person name="Regsiter A."/>
            <person name="william w."/>
        </authorList>
    </citation>
    <scope>NUCLEOTIDE SEQUENCE [LARGE SCALE GENOMIC DNA]</scope>
</reference>
<evidence type="ECO:0000259" key="9">
    <source>
        <dbReference type="Pfam" id="PF01593"/>
    </source>
</evidence>
<dbReference type="AlphaFoldDB" id="A0A1J1LH79"/>
<dbReference type="Proteomes" id="UP000184315">
    <property type="component" value="Unassembled WGS sequence"/>
</dbReference>
<dbReference type="Pfam" id="PF01593">
    <property type="entry name" value="Amino_oxidase"/>
    <property type="match status" value="1"/>
</dbReference>
<evidence type="ECO:0000256" key="6">
    <source>
        <dbReference type="ARBA" id="ARBA00023002"/>
    </source>
</evidence>
<dbReference type="InterPro" id="IPR036188">
    <property type="entry name" value="FAD/NAD-bd_sf"/>
</dbReference>
<evidence type="ECO:0000256" key="8">
    <source>
        <dbReference type="RuleBase" id="RU368016"/>
    </source>
</evidence>
<evidence type="ECO:0000256" key="7">
    <source>
        <dbReference type="ARBA" id="ARBA00023136"/>
    </source>
</evidence>
<evidence type="ECO:0000256" key="3">
    <source>
        <dbReference type="ARBA" id="ARBA00006046"/>
    </source>
</evidence>
<dbReference type="PROSITE" id="PS51257">
    <property type="entry name" value="PROKAR_LIPOPROTEIN"/>
    <property type="match status" value="1"/>
</dbReference>
<comment type="similarity">
    <text evidence="3 8">Belongs to the carotenoid/retinoid oxidoreductase family.</text>
</comment>
<comment type="pathway">
    <text evidence="2 8">Carotenoid biosynthesis; lycopene biosynthesis.</text>
</comment>
<proteinExistence type="inferred from homology"/>
<comment type="subcellular location">
    <subcellularLocation>
        <location evidence="1 8">Cell membrane</location>
        <topology evidence="1 8">Peripheral membrane protein</topology>
    </subcellularLocation>
</comment>
<dbReference type="InterPro" id="IPR050464">
    <property type="entry name" value="Zeta_carotene_desat/Oxidored"/>
</dbReference>
<keyword evidence="8" id="KW-1003">Cell membrane</keyword>
<dbReference type="PANTHER" id="PTHR42923:SF45">
    <property type="entry name" value="15-CIS-PHYTOENE DESATURASE, CHLOROPLASTIC_CHROMOPLASTIC"/>
    <property type="match status" value="1"/>
</dbReference>
<protein>
    <recommendedName>
        <fullName evidence="8">Phytoene dehydrogenase</fullName>
        <ecNumber evidence="8">1.3.5.5</ecNumber>
    </recommendedName>
</protein>
<dbReference type="FunFam" id="3.50.50.60:FF:000091">
    <property type="entry name" value="15-cis-phytoene desaturase, chloroplastic/chromoplastic"/>
    <property type="match status" value="1"/>
</dbReference>
<name>A0A1J1LH79_9CYAN</name>
<organism evidence="10 11">
    <name type="scientific">Planktothrix tepida PCC 9214</name>
    <dbReference type="NCBI Taxonomy" id="671072"/>
    <lineage>
        <taxon>Bacteria</taxon>
        <taxon>Bacillati</taxon>
        <taxon>Cyanobacteriota</taxon>
        <taxon>Cyanophyceae</taxon>
        <taxon>Oscillatoriophycideae</taxon>
        <taxon>Oscillatoriales</taxon>
        <taxon>Microcoleaceae</taxon>
        <taxon>Planktothrix</taxon>
    </lineage>
</organism>
<dbReference type="EMBL" id="CZDF01000132">
    <property type="protein sequence ID" value="CUR31574.1"/>
    <property type="molecule type" value="Genomic_DNA"/>
</dbReference>
<comment type="function">
    <text evidence="8">This enzyme converts phytoene into zeta-carotene via the intermediary of phytofluene by the symmetrical introduction of two double bonds at the C-11 and C-11' positions of phytoene.</text>
</comment>
<dbReference type="UniPathway" id="UPA00803"/>
<accession>A0A1J1LH79</accession>
<gene>
    <name evidence="10" type="primary">pds</name>
    <name evidence="10" type="ORF">PL9214291165</name>
</gene>
<sequence length="478" mass="53688">MRVAIAGAGLAGLACAKYLTDLGHTPIVLERRDVLGGKVAAWKDEDGDWYETGLHIFFGAYPNMLQLFKELDIEDRLQWKEHSMIFNQPEKPGTYSRFDFPNLPAPFNGVVAILRNNDMLTWPEKIRFGLGLIPAMLQGQKYVEEMDKYSFSEWLKLHNVPPRVEKEVFIAMSKALNFINPDEISSTVILTALNRFLQEKNGSKMAFLDGSPTERLCQPLVDYITERGGEVRLNAPIKEFLLNADGTVKGFLIRGLNDTPDQVLTADLYVSAMPVDPLKVMLPQPWQEMDYFKQLEGLEGVPVINVHLWFDRKLTNVDHLLFSRSPLLSVYADMSNTCKEYSNPDRSMLELVLAPAKDWISKSDEDIVAATMAELEKLFPEEIPHPAKLLKSHVVKTPRSVYKATPGRQAHRPSQKTPIPNFYLTGDYTMQRYLASMEGAVLSGKLTAQAIQEDLTSDRFLALSAPSANVASPSPIPS</sequence>
<keyword evidence="6 8" id="KW-0560">Oxidoreductase</keyword>
<dbReference type="GO" id="GO:0005886">
    <property type="term" value="C:plasma membrane"/>
    <property type="evidence" value="ECO:0007669"/>
    <property type="project" value="UniProtKB-SubCell"/>
</dbReference>
<evidence type="ECO:0000256" key="5">
    <source>
        <dbReference type="ARBA" id="ARBA00022746"/>
    </source>
</evidence>
<evidence type="ECO:0000256" key="2">
    <source>
        <dbReference type="ARBA" id="ARBA00004900"/>
    </source>
</evidence>
<keyword evidence="11" id="KW-1185">Reference proteome</keyword>
<dbReference type="RefSeq" id="WP_072718397.1">
    <property type="nucleotide sequence ID" value="NZ_LN889782.1"/>
</dbReference>
<dbReference type="EC" id="1.3.5.5" evidence="8"/>
<dbReference type="InterPro" id="IPR014102">
    <property type="entry name" value="Phytoene_desaturase"/>
</dbReference>
<evidence type="ECO:0000256" key="1">
    <source>
        <dbReference type="ARBA" id="ARBA00004202"/>
    </source>
</evidence>
<evidence type="ECO:0000313" key="11">
    <source>
        <dbReference type="Proteomes" id="UP000184315"/>
    </source>
</evidence>
<comment type="cofactor">
    <cofactor evidence="8">
        <name>FAD</name>
        <dbReference type="ChEBI" id="CHEBI:57692"/>
    </cofactor>
</comment>
<keyword evidence="4" id="KW-0359">Herbicide resistance</keyword>
<feature type="domain" description="Amine oxidase" evidence="9">
    <location>
        <begin position="10"/>
        <end position="451"/>
    </location>
</feature>
<dbReference type="SUPFAM" id="SSF51905">
    <property type="entry name" value="FAD/NAD(P)-binding domain"/>
    <property type="match status" value="1"/>
</dbReference>
<dbReference type="STRING" id="671072.PL9214291165"/>
<dbReference type="GO" id="GO:0016117">
    <property type="term" value="P:carotenoid biosynthetic process"/>
    <property type="evidence" value="ECO:0007669"/>
    <property type="project" value="UniProtKB-UniRule"/>
</dbReference>
<dbReference type="Gene3D" id="3.50.50.60">
    <property type="entry name" value="FAD/NAD(P)-binding domain"/>
    <property type="match status" value="1"/>
</dbReference>
<keyword evidence="5 8" id="KW-0125">Carotenoid biosynthesis</keyword>
<dbReference type="PANTHER" id="PTHR42923">
    <property type="entry name" value="PROTOPORPHYRINOGEN OXIDASE"/>
    <property type="match status" value="1"/>
</dbReference>
<dbReference type="NCBIfam" id="TIGR02731">
    <property type="entry name" value="phytoene_desat"/>
    <property type="match status" value="1"/>
</dbReference>
<dbReference type="GO" id="GO:0009635">
    <property type="term" value="P:response to herbicide"/>
    <property type="evidence" value="ECO:0007669"/>
    <property type="project" value="UniProtKB-KW"/>
</dbReference>
<comment type="cofactor">
    <cofactor evidence="8">
        <name>NAD(+)</name>
        <dbReference type="ChEBI" id="CHEBI:57540"/>
    </cofactor>
    <cofactor evidence="8">
        <name>NADP(+)</name>
        <dbReference type="ChEBI" id="CHEBI:58349"/>
    </cofactor>
</comment>
<dbReference type="OrthoDB" id="438203at2"/>
<keyword evidence="7" id="KW-0472">Membrane</keyword>
<evidence type="ECO:0000313" key="10">
    <source>
        <dbReference type="EMBL" id="CUR31574.1"/>
    </source>
</evidence>
<dbReference type="InterPro" id="IPR002937">
    <property type="entry name" value="Amino_oxidase"/>
</dbReference>
<evidence type="ECO:0000256" key="4">
    <source>
        <dbReference type="ARBA" id="ARBA00022646"/>
    </source>
</evidence>